<name>A0ABW7GMC2_9BURK</name>
<dbReference type="EMBL" id="JBIGHX010000005">
    <property type="protein sequence ID" value="MFG6462930.1"/>
    <property type="molecule type" value="Genomic_DNA"/>
</dbReference>
<proteinExistence type="predicted"/>
<dbReference type="Proteomes" id="UP001606302">
    <property type="component" value="Unassembled WGS sequence"/>
</dbReference>
<comment type="caution">
    <text evidence="1">The sequence shown here is derived from an EMBL/GenBank/DDBJ whole genome shotgun (WGS) entry which is preliminary data.</text>
</comment>
<evidence type="ECO:0000313" key="2">
    <source>
        <dbReference type="Proteomes" id="UP001606302"/>
    </source>
</evidence>
<dbReference type="RefSeq" id="WP_394511770.1">
    <property type="nucleotide sequence ID" value="NZ_JBIGHX010000005.1"/>
</dbReference>
<evidence type="ECO:0000313" key="1">
    <source>
        <dbReference type="EMBL" id="MFG6462930.1"/>
    </source>
</evidence>
<accession>A0ABW7GMC2</accession>
<protein>
    <submittedName>
        <fullName evidence="1">DUF3025 domain-containing protein</fullName>
    </submittedName>
</protein>
<gene>
    <name evidence="1" type="ORF">ACG04Q_15255</name>
</gene>
<keyword evidence="2" id="KW-1185">Reference proteome</keyword>
<dbReference type="InterPro" id="IPR021390">
    <property type="entry name" value="DUF3025"/>
</dbReference>
<dbReference type="Pfam" id="PF11227">
    <property type="entry name" value="DUF3025"/>
    <property type="match status" value="2"/>
</dbReference>
<organism evidence="1 2">
    <name type="scientific">Pelomonas lactea</name>
    <dbReference type="NCBI Taxonomy" id="3299030"/>
    <lineage>
        <taxon>Bacteria</taxon>
        <taxon>Pseudomonadati</taxon>
        <taxon>Pseudomonadota</taxon>
        <taxon>Betaproteobacteria</taxon>
        <taxon>Burkholderiales</taxon>
        <taxon>Sphaerotilaceae</taxon>
        <taxon>Roseateles</taxon>
    </lineage>
</organism>
<sequence>MIAPDWAAPWFAPYRDVAAPVLQRLAAGQPVYAALGHPRFEPARSLATGYEQHVAATGRVPTRDNAHDLFNGLVWLRCPAFKAALNAAHVAAPPAPPGRRGPLRDALTLLDESGLLLAGPAPLLAALQARDWPALFLTQRALWREVRALVVGHALLEKLLHPRKPLCARVLWVDDIDAPALPADLSPAALPPLPVLGIPGWWAPNASRGFYADDRVFRQPRLASAPAVGGVAC</sequence>
<reference evidence="1 2" key="1">
    <citation type="submission" date="2024-08" db="EMBL/GenBank/DDBJ databases">
        <authorList>
            <person name="Lu H."/>
        </authorList>
    </citation>
    <scope>NUCLEOTIDE SEQUENCE [LARGE SCALE GENOMIC DNA]</scope>
    <source>
        <strain evidence="1 2">DXS20W</strain>
    </source>
</reference>